<evidence type="ECO:0000313" key="4">
    <source>
        <dbReference type="Proteomes" id="UP000248790"/>
    </source>
</evidence>
<organism evidence="3 4">
    <name type="scientific">Larkinella arboricola</name>
    <dbReference type="NCBI Taxonomy" id="643671"/>
    <lineage>
        <taxon>Bacteria</taxon>
        <taxon>Pseudomonadati</taxon>
        <taxon>Bacteroidota</taxon>
        <taxon>Cytophagia</taxon>
        <taxon>Cytophagales</taxon>
        <taxon>Spirosomataceae</taxon>
        <taxon>Larkinella</taxon>
    </lineage>
</organism>
<keyword evidence="1" id="KW-0732">Signal</keyword>
<dbReference type="PANTHER" id="PTHR16026">
    <property type="entry name" value="CARTILAGE ACIDIC PROTEIN 1"/>
    <property type="match status" value="1"/>
</dbReference>
<dbReference type="SUPFAM" id="SSF69318">
    <property type="entry name" value="Integrin alpha N-terminal domain"/>
    <property type="match status" value="3"/>
</dbReference>
<feature type="domain" description="ASPIC/UnbV" evidence="2">
    <location>
        <begin position="541"/>
        <end position="607"/>
    </location>
</feature>
<protein>
    <submittedName>
        <fullName evidence="3">VCBS repeat protein</fullName>
    </submittedName>
</protein>
<dbReference type="Proteomes" id="UP000248790">
    <property type="component" value="Unassembled WGS sequence"/>
</dbReference>
<dbReference type="Gene3D" id="2.130.10.130">
    <property type="entry name" value="Integrin alpha, N-terminal"/>
    <property type="match status" value="4"/>
</dbReference>
<sequence length="1116" mass="125090">MSFFTSINQLVARLSRIGRYGSMAIALGLCTLTGAGAQPLFQLLPPGQTNVSFRNDIDENENLNVLAYEYFYNGGGVAVGDLNGDGLDDLFFTANMKPNKLYLNLGGLKFKDVTKSAGAGLAGRSGGWKTGANMADVNGDGRLDIYVCYSGKVGDEVRRNQLFINQGVSKDGTVRFLEQAKQYGLDDPGYSTQSAFFDYDNDGDLDMMLLNHNVKKYDNMELAKLRNETDELAGNKLYENRNNRFVDVSKKAGIHQYPLTFGLGIAIADINQDGWQDIYVTNDYNESDYLYINQKNGTFKDETQMCFRHLAQFSMGIDIADYNNDGFPDIMSLDMLPEDNRRQKLLQLQENYESFELMVRQQLYKQYMRNMLQLNNGDGTFSEIAQVAGVSNTDWSWAPLLADFDNDGYKDLFITNGYLRDYTNKDFLKYWGDYKVKQAINRESVQLMDLIRAMPSTKLPNYIFKNNRDLTFTNKQTDWGIQTPTISNGAVYADLDNDGDLELIINNINEPAFIYQNLSREQHKTSYIQLKLVAKGRNTNAVGGKVTVYSKGNLQYQEVQPVRGYLSSQSARLHFGLDQVTTVDSIKIVWPDQTEQKLTQVTANQLLVVDQKDAASKARNPVAQKSHSGIFQKTEKLIPVVHEGYNENDFKRQPLMLFMYSQVGPVLAKGDVNKDGLEDLFIGGDKNTNGKIWIQQKDGTFKKDEETTIGNEEISAVSAAVFFDANGDGFDDLYVAKGGYSLFEPNTPSLQDELHINDGKGHLKRVTTALPALHASSKSCVRVADYDNDGDLDLFVAGRVIPGRYPEPPTSYLLENDGKGQFNTVKIPFSTSGMITDAQWEDLDGDGRKDLVLCGEFMPIKVYANTKDGFVDKTSQYFPNEENGFWFSLTIADVNGDGKKDIVAGNLGENSQIKFSKKEPAELVYADFDNNGSLDPFFSFYVQGTSYPFVSRDELNDQIFPMRRKFGYYKDYSTATINEIFSAEDLSKARKLSVTECHTVCFLAQNGHFEKRTLPLQAQFSPVTKSLVDDFDRDGFMDLLLLGNKSNNRLKIGSIDANYGCLMKGDGKGNFSYVPQPEAGLSVIGDVQSVVQLQVQQARYIVIGAFNEPIQVYRTN</sequence>
<dbReference type="EMBL" id="QLMC01000004">
    <property type="protein sequence ID" value="RAJ95895.1"/>
    <property type="molecule type" value="Genomic_DNA"/>
</dbReference>
<dbReference type="InterPro" id="IPR028994">
    <property type="entry name" value="Integrin_alpha_N"/>
</dbReference>
<dbReference type="Pfam" id="PF13517">
    <property type="entry name" value="FG-GAP_3"/>
    <property type="match status" value="5"/>
</dbReference>
<name>A0A327WWR5_LARAB</name>
<dbReference type="Pfam" id="PF07593">
    <property type="entry name" value="UnbV_ASPIC"/>
    <property type="match status" value="1"/>
</dbReference>
<dbReference type="AlphaFoldDB" id="A0A327WWR5"/>
<dbReference type="InterPro" id="IPR027039">
    <property type="entry name" value="Crtac1"/>
</dbReference>
<evidence type="ECO:0000259" key="2">
    <source>
        <dbReference type="Pfam" id="PF07593"/>
    </source>
</evidence>
<gene>
    <name evidence="3" type="ORF">LX87_03645</name>
</gene>
<comment type="caution">
    <text evidence="3">The sequence shown here is derived from an EMBL/GenBank/DDBJ whole genome shotgun (WGS) entry which is preliminary data.</text>
</comment>
<evidence type="ECO:0000313" key="3">
    <source>
        <dbReference type="EMBL" id="RAJ95895.1"/>
    </source>
</evidence>
<evidence type="ECO:0000256" key="1">
    <source>
        <dbReference type="ARBA" id="ARBA00022729"/>
    </source>
</evidence>
<keyword evidence="4" id="KW-1185">Reference proteome</keyword>
<proteinExistence type="predicted"/>
<accession>A0A327WWR5</accession>
<dbReference type="InterPro" id="IPR011519">
    <property type="entry name" value="UnbV_ASPIC"/>
</dbReference>
<dbReference type="InterPro" id="IPR013517">
    <property type="entry name" value="FG-GAP"/>
</dbReference>
<dbReference type="PANTHER" id="PTHR16026:SF0">
    <property type="entry name" value="CARTILAGE ACIDIC PROTEIN 1"/>
    <property type="match status" value="1"/>
</dbReference>
<reference evidence="3 4" key="1">
    <citation type="submission" date="2018-06" db="EMBL/GenBank/DDBJ databases">
        <title>Genomic Encyclopedia of Archaeal and Bacterial Type Strains, Phase II (KMG-II): from individual species to whole genera.</title>
        <authorList>
            <person name="Goeker M."/>
        </authorList>
    </citation>
    <scope>NUCLEOTIDE SEQUENCE [LARGE SCALE GENOMIC DNA]</scope>
    <source>
        <strain evidence="3 4">DSM 21851</strain>
    </source>
</reference>